<organism evidence="1">
    <name type="scientific">marine metagenome</name>
    <dbReference type="NCBI Taxonomy" id="408172"/>
    <lineage>
        <taxon>unclassified sequences</taxon>
        <taxon>metagenomes</taxon>
        <taxon>ecological metagenomes</taxon>
    </lineage>
</organism>
<evidence type="ECO:0000313" key="1">
    <source>
        <dbReference type="EMBL" id="SVB46387.1"/>
    </source>
</evidence>
<dbReference type="PROSITE" id="PS51257">
    <property type="entry name" value="PROKAR_LIPOPROTEIN"/>
    <property type="match status" value="1"/>
</dbReference>
<accession>A0A382E955</accession>
<name>A0A382E955_9ZZZZ</name>
<feature type="non-terminal residue" evidence="1">
    <location>
        <position position="315"/>
    </location>
</feature>
<dbReference type="AlphaFoldDB" id="A0A382E955"/>
<proteinExistence type="predicted"/>
<dbReference type="EMBL" id="UINC01042998">
    <property type="protein sequence ID" value="SVB46387.1"/>
    <property type="molecule type" value="Genomic_DNA"/>
</dbReference>
<protein>
    <submittedName>
        <fullName evidence="1">Uncharacterized protein</fullName>
    </submittedName>
</protein>
<reference evidence="1" key="1">
    <citation type="submission" date="2018-05" db="EMBL/GenBank/DDBJ databases">
        <authorList>
            <person name="Lanie J.A."/>
            <person name="Ng W.-L."/>
            <person name="Kazmierczak K.M."/>
            <person name="Andrzejewski T.M."/>
            <person name="Davidsen T.M."/>
            <person name="Wayne K.J."/>
            <person name="Tettelin H."/>
            <person name="Glass J.I."/>
            <person name="Rusch D."/>
            <person name="Podicherti R."/>
            <person name="Tsui H.-C.T."/>
            <person name="Winkler M.E."/>
        </authorList>
    </citation>
    <scope>NUCLEOTIDE SEQUENCE</scope>
</reference>
<gene>
    <name evidence="1" type="ORF">METZ01_LOCUS199241</name>
</gene>
<sequence>MFNQKHLILILNAFLLTSCAAATLSSVRSPAEINTREIRKVAVGSFEIGQLAIKFKTERNGVWKTHPVLLNEEQQKTISSSVRSRVINLLTSTPYFKVVFTDEFERLENDAALQQLVSVRGYKTQDVDAVISGKLWLEIERTDGVDLSKESLEYFRPPHSRRSLGLNLTVDQVVWWPYKSARGSLALEIKMTRLKPTEVLASTFETRTFAQRIGGRNMESFQKIFQGITTQFTSSKPEETDSIETSDEVLPSFEQIIADLALSIASNFVRRVSVTEKTVSLPIANSDHPNTKILIEAGAYDLAIEQLQQATAEDP</sequence>